<name>A0AAV4QBK8_9ARAC</name>
<evidence type="ECO:0000313" key="2">
    <source>
        <dbReference type="EMBL" id="GIY06089.1"/>
    </source>
</evidence>
<gene>
    <name evidence="2" type="ORF">CDAR_82331</name>
</gene>
<accession>A0AAV4QBK8</accession>
<protein>
    <submittedName>
        <fullName evidence="2">Uncharacterized protein</fullName>
    </submittedName>
</protein>
<keyword evidence="3" id="KW-1185">Reference proteome</keyword>
<organism evidence="2 3">
    <name type="scientific">Caerostris darwini</name>
    <dbReference type="NCBI Taxonomy" id="1538125"/>
    <lineage>
        <taxon>Eukaryota</taxon>
        <taxon>Metazoa</taxon>
        <taxon>Ecdysozoa</taxon>
        <taxon>Arthropoda</taxon>
        <taxon>Chelicerata</taxon>
        <taxon>Arachnida</taxon>
        <taxon>Araneae</taxon>
        <taxon>Araneomorphae</taxon>
        <taxon>Entelegynae</taxon>
        <taxon>Araneoidea</taxon>
        <taxon>Araneidae</taxon>
        <taxon>Caerostris</taxon>
    </lineage>
</organism>
<dbReference type="AlphaFoldDB" id="A0AAV4QBK8"/>
<evidence type="ECO:0000313" key="3">
    <source>
        <dbReference type="Proteomes" id="UP001054837"/>
    </source>
</evidence>
<comment type="caution">
    <text evidence="2">The sequence shown here is derived from an EMBL/GenBank/DDBJ whole genome shotgun (WGS) entry which is preliminary data.</text>
</comment>
<feature type="region of interest" description="Disordered" evidence="1">
    <location>
        <begin position="43"/>
        <end position="63"/>
    </location>
</feature>
<dbReference type="EMBL" id="BPLQ01004171">
    <property type="protein sequence ID" value="GIY06089.1"/>
    <property type="molecule type" value="Genomic_DNA"/>
</dbReference>
<sequence>MLVFFARYLEEVLNSTSQLGLDVDFRDGIVEWALSVVPQSTTNLNSQRESTHLPNFPSADDNPIRYDATNFSPNDSETFPEILDRNVYPLKGNKLDEDRQKGNIFHPDARAKFRCLFDTDKRNGGNSE</sequence>
<dbReference type="Proteomes" id="UP001054837">
    <property type="component" value="Unassembled WGS sequence"/>
</dbReference>
<evidence type="ECO:0000256" key="1">
    <source>
        <dbReference type="SAM" id="MobiDB-lite"/>
    </source>
</evidence>
<proteinExistence type="predicted"/>
<reference evidence="2 3" key="1">
    <citation type="submission" date="2021-06" db="EMBL/GenBank/DDBJ databases">
        <title>Caerostris darwini draft genome.</title>
        <authorList>
            <person name="Kono N."/>
            <person name="Arakawa K."/>
        </authorList>
    </citation>
    <scope>NUCLEOTIDE SEQUENCE [LARGE SCALE GENOMIC DNA]</scope>
</reference>